<keyword evidence="5" id="KW-0234">DNA repair</keyword>
<evidence type="ECO:0000313" key="12">
    <source>
        <dbReference type="Proteomes" id="UP001444146"/>
    </source>
</evidence>
<dbReference type="InterPro" id="IPR000305">
    <property type="entry name" value="GIY-YIG_endonuc"/>
</dbReference>
<organism evidence="11 12">
    <name type="scientific">Pseudocitrobacter cyperus</name>
    <dbReference type="NCBI Taxonomy" id="3112843"/>
    <lineage>
        <taxon>Bacteria</taxon>
        <taxon>Pseudomonadati</taxon>
        <taxon>Pseudomonadota</taxon>
        <taxon>Gammaproteobacteria</taxon>
        <taxon>Enterobacterales</taxon>
        <taxon>Enterobacteriaceae</taxon>
        <taxon>Pseudocitrobacter</taxon>
    </lineage>
</organism>
<name>A0ABV0HE94_9ENTR</name>
<protein>
    <recommendedName>
        <fullName evidence="7">Excinuclease cho</fullName>
    </recommendedName>
    <alternativeName>
        <fullName evidence="9">Endonuclease cho</fullName>
    </alternativeName>
    <alternativeName>
        <fullName evidence="8">UvrC homolog protein</fullName>
    </alternativeName>
</protein>
<dbReference type="GO" id="GO:0016787">
    <property type="term" value="F:hydrolase activity"/>
    <property type="evidence" value="ECO:0007669"/>
    <property type="project" value="UniProtKB-KW"/>
</dbReference>
<dbReference type="RefSeq" id="WP_347793195.1">
    <property type="nucleotide sequence ID" value="NZ_JAYMYY010000001.1"/>
</dbReference>
<evidence type="ECO:0000256" key="5">
    <source>
        <dbReference type="ARBA" id="ARBA00023204"/>
    </source>
</evidence>
<dbReference type="Proteomes" id="UP001444146">
    <property type="component" value="Unassembled WGS sequence"/>
</dbReference>
<proteinExistence type="predicted"/>
<dbReference type="PROSITE" id="PS50164">
    <property type="entry name" value="GIY_YIG"/>
    <property type="match status" value="1"/>
</dbReference>
<keyword evidence="1" id="KW-0227">DNA damage</keyword>
<dbReference type="NCBIfam" id="NF007833">
    <property type="entry name" value="PRK10545.1"/>
    <property type="match status" value="1"/>
</dbReference>
<keyword evidence="6" id="KW-0742">SOS response</keyword>
<keyword evidence="4" id="KW-0267">Excision nuclease</keyword>
<evidence type="ECO:0000256" key="6">
    <source>
        <dbReference type="ARBA" id="ARBA00023236"/>
    </source>
</evidence>
<dbReference type="CDD" id="cd10434">
    <property type="entry name" value="GIY-YIG_UvrC_Cho"/>
    <property type="match status" value="1"/>
</dbReference>
<dbReference type="PANTHER" id="PTHR30562:SF10">
    <property type="entry name" value="EXCINUCLEASE CHO"/>
    <property type="match status" value="1"/>
</dbReference>
<dbReference type="InterPro" id="IPR035901">
    <property type="entry name" value="GIY-YIG_endonuc_sf"/>
</dbReference>
<feature type="domain" description="GIY-YIG" evidence="10">
    <location>
        <begin position="33"/>
        <end position="108"/>
    </location>
</feature>
<gene>
    <name evidence="11" type="primary">cho</name>
    <name evidence="11" type="ORF">VSR74_02270</name>
</gene>
<evidence type="ECO:0000313" key="11">
    <source>
        <dbReference type="EMBL" id="MEO3988657.1"/>
    </source>
</evidence>
<dbReference type="SMART" id="SM00465">
    <property type="entry name" value="GIYc"/>
    <property type="match status" value="1"/>
</dbReference>
<dbReference type="SUPFAM" id="SSF82771">
    <property type="entry name" value="GIY-YIG endonuclease"/>
    <property type="match status" value="1"/>
</dbReference>
<keyword evidence="2" id="KW-0228">DNA excision</keyword>
<sequence>MVNRRVSLRSEPPSGPVYTYPEHLRPALATLPRLPGVYIFHGESDTLPLYIGKSINIRNRVMSHFRTPEEAALLQQTRRISWQQTAGELGALLLEASLIKEQQPLFNKRLRRNRQLCSLQLRGNRPEVVYSRDVDFSHTPDLYGLFANRRAALEMLKSLADEQQLCYSVMGLESLNRGRACFRSMLGRCAGACCGRETLDAHNARLRQGMMHLQLVCWPWKAAIALEEKGEGLTQFHIIHNWYWLGAVTSLTEAQTLKRSASGFDQDGYKILCRPLLSGTYPIHVLE</sequence>
<evidence type="ECO:0000259" key="10">
    <source>
        <dbReference type="PROSITE" id="PS50164"/>
    </source>
</evidence>
<dbReference type="EMBL" id="JAYMYY010000001">
    <property type="protein sequence ID" value="MEO3988657.1"/>
    <property type="molecule type" value="Genomic_DNA"/>
</dbReference>
<evidence type="ECO:0000256" key="2">
    <source>
        <dbReference type="ARBA" id="ARBA00022769"/>
    </source>
</evidence>
<evidence type="ECO:0000256" key="7">
    <source>
        <dbReference type="ARBA" id="ARBA00040756"/>
    </source>
</evidence>
<accession>A0ABV0HE94</accession>
<dbReference type="InterPro" id="IPR047296">
    <property type="entry name" value="GIY-YIG_UvrC_Cho"/>
</dbReference>
<evidence type="ECO:0000256" key="8">
    <source>
        <dbReference type="ARBA" id="ARBA00042138"/>
    </source>
</evidence>
<keyword evidence="12" id="KW-1185">Reference proteome</keyword>
<dbReference type="Gene3D" id="3.40.1440.10">
    <property type="entry name" value="GIY-YIG endonuclease"/>
    <property type="match status" value="1"/>
</dbReference>
<dbReference type="InterPro" id="IPR050066">
    <property type="entry name" value="UvrABC_protein_C"/>
</dbReference>
<evidence type="ECO:0000256" key="9">
    <source>
        <dbReference type="ARBA" id="ARBA00042732"/>
    </source>
</evidence>
<evidence type="ECO:0000256" key="3">
    <source>
        <dbReference type="ARBA" id="ARBA00022801"/>
    </source>
</evidence>
<keyword evidence="3 11" id="KW-0378">Hydrolase</keyword>
<dbReference type="PANTHER" id="PTHR30562">
    <property type="entry name" value="UVRC/OXIDOREDUCTASE"/>
    <property type="match status" value="1"/>
</dbReference>
<reference evidence="11 12" key="1">
    <citation type="submission" date="2024-01" db="EMBL/GenBank/DDBJ databases">
        <title>Pseudocitrobacter sp. Endophytic strain Cyp-38L.</title>
        <authorList>
            <person name="Amer M.A."/>
            <person name="Hamed S.M."/>
        </authorList>
    </citation>
    <scope>NUCLEOTIDE SEQUENCE [LARGE SCALE GENOMIC DNA]</scope>
    <source>
        <strain evidence="11 12">Cyp38S</strain>
    </source>
</reference>
<comment type="caution">
    <text evidence="11">The sequence shown here is derived from an EMBL/GenBank/DDBJ whole genome shotgun (WGS) entry which is preliminary data.</text>
</comment>
<evidence type="ECO:0000256" key="4">
    <source>
        <dbReference type="ARBA" id="ARBA00022881"/>
    </source>
</evidence>
<evidence type="ECO:0000256" key="1">
    <source>
        <dbReference type="ARBA" id="ARBA00022763"/>
    </source>
</evidence>